<keyword evidence="1" id="KW-0812">Transmembrane</keyword>
<keyword evidence="4" id="KW-0012">Acyltransferase</keyword>
<dbReference type="Pfam" id="PF19040">
    <property type="entry name" value="SGNH"/>
    <property type="match status" value="1"/>
</dbReference>
<dbReference type="GO" id="GO:0016746">
    <property type="term" value="F:acyltransferase activity"/>
    <property type="evidence" value="ECO:0007669"/>
    <property type="project" value="UniProtKB-KW"/>
</dbReference>
<protein>
    <submittedName>
        <fullName evidence="4">Acyltransferase family protein</fullName>
        <ecNumber evidence="4">2.3.1.-</ecNumber>
    </submittedName>
</protein>
<feature type="transmembrane region" description="Helical" evidence="1">
    <location>
        <begin position="132"/>
        <end position="152"/>
    </location>
</feature>
<proteinExistence type="predicted"/>
<keyword evidence="1" id="KW-0472">Membrane</keyword>
<evidence type="ECO:0000256" key="1">
    <source>
        <dbReference type="SAM" id="Phobius"/>
    </source>
</evidence>
<sequence length="670" mass="72356">MDGLRALAVTGVIVFHLWPEALPGGFTGVDIFFVISGFVVTGSVIGRRFETLRAMLAWFYARRLVRIMPALVAMLIATALAAQLFIPEAWLSNTLPQVGRFAFFGLSNIVLATDTDTYFGPQAGYNPFTHTWSLGVEEQFYLVFPFLLFWYLRDRPGRAAMGEGRMLAIVGGLTIASLAACAAIASLDGPYAFYLMPARFWELGTGMLLCLTARHWRGWIEEMGGRHRAELTLGAAALVAVGLAVPRGTAFPFPLALLPVLGTAGLIAIVAAAPASPLARLLSLRPVVAVGLLSYSLYLWHWPVLVLFRWTVGLGTLPLQLAALALSVVLAAASYLLIERPLRASPRIAAMPRGRVVARAMGGTLAGAAVAFALFAAHDRITLSVTRDHAAWYADERHPNDPAITRCGVRASRDPAAPNLSLWEPEGCKGAAGGFTLHAIGDSHAIAYTPVYRQLAGELGIRARAWARPRCPFLKLNEPANPGCRPVFEHMLADLKAKARPGDVVFLPALRQARFINQYGTDILPAGAGGAVPEAVIDDARAWLRRVTAIGLPVIIEAPKPLFPAPAFRCSDWFNRGNPVCRGGLEVPREVLLRRREPVMAALRRLEREVPGVRVWDPFPILCPGAVCSAFAGGKPLFLDGDHLSGFGNRTLYPALRAEVLRAAGRGGGR</sequence>
<feature type="transmembrane region" description="Helical" evidence="1">
    <location>
        <begin position="317"/>
        <end position="338"/>
    </location>
</feature>
<feature type="transmembrane region" description="Helical" evidence="1">
    <location>
        <begin position="287"/>
        <end position="311"/>
    </location>
</feature>
<name>A0ABW3H2V8_9SPHN</name>
<keyword evidence="1" id="KW-1133">Transmembrane helix</keyword>
<feature type="transmembrane region" description="Helical" evidence="1">
    <location>
        <begin position="67"/>
        <end position="86"/>
    </location>
</feature>
<evidence type="ECO:0000313" key="5">
    <source>
        <dbReference type="Proteomes" id="UP001596977"/>
    </source>
</evidence>
<feature type="transmembrane region" description="Helical" evidence="1">
    <location>
        <begin position="255"/>
        <end position="275"/>
    </location>
</feature>
<keyword evidence="5" id="KW-1185">Reference proteome</keyword>
<evidence type="ECO:0000259" key="3">
    <source>
        <dbReference type="Pfam" id="PF19040"/>
    </source>
</evidence>
<evidence type="ECO:0000313" key="4">
    <source>
        <dbReference type="EMBL" id="MFD0945763.1"/>
    </source>
</evidence>
<keyword evidence="4" id="KW-0808">Transferase</keyword>
<dbReference type="Proteomes" id="UP001596977">
    <property type="component" value="Unassembled WGS sequence"/>
</dbReference>
<dbReference type="EMBL" id="JBHTJG010000002">
    <property type="protein sequence ID" value="MFD0945763.1"/>
    <property type="molecule type" value="Genomic_DNA"/>
</dbReference>
<accession>A0ABW3H2V8</accession>
<dbReference type="EC" id="2.3.1.-" evidence="4"/>
<dbReference type="InterPro" id="IPR043968">
    <property type="entry name" value="SGNH"/>
</dbReference>
<dbReference type="PANTHER" id="PTHR23028:SF53">
    <property type="entry name" value="ACYL_TRANSF_3 DOMAIN-CONTAINING PROTEIN"/>
    <property type="match status" value="1"/>
</dbReference>
<dbReference type="InterPro" id="IPR002656">
    <property type="entry name" value="Acyl_transf_3_dom"/>
</dbReference>
<evidence type="ECO:0000259" key="2">
    <source>
        <dbReference type="Pfam" id="PF01757"/>
    </source>
</evidence>
<feature type="transmembrane region" description="Helical" evidence="1">
    <location>
        <begin position="358"/>
        <end position="377"/>
    </location>
</feature>
<feature type="transmembrane region" description="Helical" evidence="1">
    <location>
        <begin position="25"/>
        <end position="46"/>
    </location>
</feature>
<feature type="transmembrane region" description="Helical" evidence="1">
    <location>
        <begin position="164"/>
        <end position="185"/>
    </location>
</feature>
<reference evidence="5" key="1">
    <citation type="journal article" date="2019" name="Int. J. Syst. Evol. Microbiol.">
        <title>The Global Catalogue of Microorganisms (GCM) 10K type strain sequencing project: providing services to taxonomists for standard genome sequencing and annotation.</title>
        <authorList>
            <consortium name="The Broad Institute Genomics Platform"/>
            <consortium name="The Broad Institute Genome Sequencing Center for Infectious Disease"/>
            <person name="Wu L."/>
            <person name="Ma J."/>
        </authorList>
    </citation>
    <scope>NUCLEOTIDE SEQUENCE [LARGE SCALE GENOMIC DNA]</scope>
    <source>
        <strain evidence="5">CCUG 62982</strain>
    </source>
</reference>
<feature type="domain" description="SGNH" evidence="3">
    <location>
        <begin position="439"/>
        <end position="656"/>
    </location>
</feature>
<organism evidence="4 5">
    <name type="scientific">Sphingomonas canadensis</name>
    <dbReference type="NCBI Taxonomy" id="1219257"/>
    <lineage>
        <taxon>Bacteria</taxon>
        <taxon>Pseudomonadati</taxon>
        <taxon>Pseudomonadota</taxon>
        <taxon>Alphaproteobacteria</taxon>
        <taxon>Sphingomonadales</taxon>
        <taxon>Sphingomonadaceae</taxon>
        <taxon>Sphingomonas</taxon>
    </lineage>
</organism>
<dbReference type="PANTHER" id="PTHR23028">
    <property type="entry name" value="ACETYLTRANSFERASE"/>
    <property type="match status" value="1"/>
</dbReference>
<comment type="caution">
    <text evidence="4">The sequence shown here is derived from an EMBL/GenBank/DDBJ whole genome shotgun (WGS) entry which is preliminary data.</text>
</comment>
<dbReference type="InterPro" id="IPR050879">
    <property type="entry name" value="Acyltransferase_3"/>
</dbReference>
<gene>
    <name evidence="4" type="ORF">ACFQ1E_05380</name>
</gene>
<feature type="domain" description="Acyltransferase 3" evidence="2">
    <location>
        <begin position="1"/>
        <end position="333"/>
    </location>
</feature>
<dbReference type="Pfam" id="PF01757">
    <property type="entry name" value="Acyl_transf_3"/>
    <property type="match status" value="1"/>
</dbReference>
<dbReference type="RefSeq" id="WP_264943431.1">
    <property type="nucleotide sequence ID" value="NZ_JAPDRA010000002.1"/>
</dbReference>